<evidence type="ECO:0000313" key="2">
    <source>
        <dbReference type="Proteomes" id="UP000077266"/>
    </source>
</evidence>
<gene>
    <name evidence="1" type="ORF">EXIGLDRAFT_720465</name>
</gene>
<keyword evidence="2" id="KW-1185">Reference proteome</keyword>
<accession>A0A165NK34</accession>
<evidence type="ECO:0000313" key="1">
    <source>
        <dbReference type="EMBL" id="KZW00853.1"/>
    </source>
</evidence>
<sequence>MARTPTGDTEPALISLVNTLAAFHKKGSAIPKNVRALHLAIGRTSGRGYGERDAYLVHGSPDLVAYAVQLCPGLVHFSLTIGAIQAEEGDDSEVFFEPKDIAMLRRNRTLQQLSIATMDDDDLIERADLSPPPLTAANQLVRIFAPTLTFLHIESHGEEGGTLEQMDDDINALPALPKLRTAALHGASDLIKTAVRTGAPNLESVSGLLGDVPTTVKHLQCSVGTTAASLMAYTRLETLDMRGCADPVQLLSGALPPGLRELQFGSQSFNSPDAVKQLKSALRRVKTIKSVCVFHNRYSGGASNFTPPKLHVPVHVVYESYVTDDIIPCPYNTAVGATAVSKAKPSKR</sequence>
<name>A0A165NK34_EXIGL</name>
<protein>
    <recommendedName>
        <fullName evidence="3">RNI-like protein</fullName>
    </recommendedName>
</protein>
<proteinExistence type="predicted"/>
<dbReference type="EMBL" id="KV425898">
    <property type="protein sequence ID" value="KZW00853.1"/>
    <property type="molecule type" value="Genomic_DNA"/>
</dbReference>
<dbReference type="AlphaFoldDB" id="A0A165NK34"/>
<organism evidence="1 2">
    <name type="scientific">Exidia glandulosa HHB12029</name>
    <dbReference type="NCBI Taxonomy" id="1314781"/>
    <lineage>
        <taxon>Eukaryota</taxon>
        <taxon>Fungi</taxon>
        <taxon>Dikarya</taxon>
        <taxon>Basidiomycota</taxon>
        <taxon>Agaricomycotina</taxon>
        <taxon>Agaricomycetes</taxon>
        <taxon>Auriculariales</taxon>
        <taxon>Exidiaceae</taxon>
        <taxon>Exidia</taxon>
    </lineage>
</organism>
<dbReference type="Proteomes" id="UP000077266">
    <property type="component" value="Unassembled WGS sequence"/>
</dbReference>
<dbReference type="InParanoid" id="A0A165NK34"/>
<evidence type="ECO:0008006" key="3">
    <source>
        <dbReference type="Google" id="ProtNLM"/>
    </source>
</evidence>
<reference evidence="1 2" key="1">
    <citation type="journal article" date="2016" name="Mol. Biol. Evol.">
        <title>Comparative Genomics of Early-Diverging Mushroom-Forming Fungi Provides Insights into the Origins of Lignocellulose Decay Capabilities.</title>
        <authorList>
            <person name="Nagy L.G."/>
            <person name="Riley R."/>
            <person name="Tritt A."/>
            <person name="Adam C."/>
            <person name="Daum C."/>
            <person name="Floudas D."/>
            <person name="Sun H."/>
            <person name="Yadav J.S."/>
            <person name="Pangilinan J."/>
            <person name="Larsson K.H."/>
            <person name="Matsuura K."/>
            <person name="Barry K."/>
            <person name="Labutti K."/>
            <person name="Kuo R."/>
            <person name="Ohm R.A."/>
            <person name="Bhattacharya S.S."/>
            <person name="Shirouzu T."/>
            <person name="Yoshinaga Y."/>
            <person name="Martin F.M."/>
            <person name="Grigoriev I.V."/>
            <person name="Hibbett D.S."/>
        </authorList>
    </citation>
    <scope>NUCLEOTIDE SEQUENCE [LARGE SCALE GENOMIC DNA]</scope>
    <source>
        <strain evidence="1 2">HHB12029</strain>
    </source>
</reference>